<evidence type="ECO:0000256" key="4">
    <source>
        <dbReference type="ARBA" id="ARBA00022989"/>
    </source>
</evidence>
<evidence type="ECO:0000256" key="7">
    <source>
        <dbReference type="ARBA" id="ARBA00023303"/>
    </source>
</evidence>
<dbReference type="PANTHER" id="PTHR11003">
    <property type="entry name" value="POTASSIUM CHANNEL, SUBFAMILY K"/>
    <property type="match status" value="1"/>
</dbReference>
<evidence type="ECO:0000256" key="1">
    <source>
        <dbReference type="ARBA" id="ARBA00004141"/>
    </source>
</evidence>
<dbReference type="EMBL" id="UYRR01032874">
    <property type="protein sequence ID" value="VDK57052.1"/>
    <property type="molecule type" value="Genomic_DNA"/>
</dbReference>
<feature type="transmembrane region" description="Helical" evidence="9">
    <location>
        <begin position="194"/>
        <end position="217"/>
    </location>
</feature>
<dbReference type="PANTHER" id="PTHR11003:SF334">
    <property type="entry name" value="FI03418P"/>
    <property type="match status" value="1"/>
</dbReference>
<reference evidence="11 12" key="2">
    <citation type="submission" date="2018-11" db="EMBL/GenBank/DDBJ databases">
        <authorList>
            <consortium name="Pathogen Informatics"/>
        </authorList>
    </citation>
    <scope>NUCLEOTIDE SEQUENCE [LARGE SCALE GENOMIC DNA]</scope>
</reference>
<evidence type="ECO:0000313" key="11">
    <source>
        <dbReference type="EMBL" id="VDK57052.1"/>
    </source>
</evidence>
<keyword evidence="12" id="KW-1185">Reference proteome</keyword>
<evidence type="ECO:0000313" key="13">
    <source>
        <dbReference type="WBParaSite" id="ASIM_0001677201-mRNA-1"/>
    </source>
</evidence>
<keyword evidence="6 9" id="KW-0472">Membrane</keyword>
<dbReference type="GO" id="GO:0005886">
    <property type="term" value="C:plasma membrane"/>
    <property type="evidence" value="ECO:0007669"/>
    <property type="project" value="TreeGrafter"/>
</dbReference>
<proteinExistence type="predicted"/>
<evidence type="ECO:0000256" key="5">
    <source>
        <dbReference type="ARBA" id="ARBA00023065"/>
    </source>
</evidence>
<feature type="transmembrane region" description="Helical" evidence="9">
    <location>
        <begin position="253"/>
        <end position="278"/>
    </location>
</feature>
<dbReference type="AlphaFoldDB" id="A0A0M3K731"/>
<accession>A0A0M3K731</accession>
<evidence type="ECO:0000256" key="6">
    <source>
        <dbReference type="ARBA" id="ARBA00023136"/>
    </source>
</evidence>
<feature type="compositionally biased region" description="Basic and acidic residues" evidence="8">
    <location>
        <begin position="1"/>
        <end position="12"/>
    </location>
</feature>
<dbReference type="Pfam" id="PF07885">
    <property type="entry name" value="Ion_trans_2"/>
    <property type="match status" value="1"/>
</dbReference>
<evidence type="ECO:0000256" key="3">
    <source>
        <dbReference type="ARBA" id="ARBA00022692"/>
    </source>
</evidence>
<dbReference type="GO" id="GO:0022841">
    <property type="term" value="F:potassium ion leak channel activity"/>
    <property type="evidence" value="ECO:0007669"/>
    <property type="project" value="TreeGrafter"/>
</dbReference>
<protein>
    <submittedName>
        <fullName evidence="13">Ion_trans_2 domain-containing protein</fullName>
    </submittedName>
</protein>
<gene>
    <name evidence="11" type="ORF">ASIM_LOCUS16179</name>
</gene>
<evidence type="ECO:0000256" key="9">
    <source>
        <dbReference type="SAM" id="Phobius"/>
    </source>
</evidence>
<keyword evidence="7" id="KW-0407">Ion channel</keyword>
<evidence type="ECO:0000313" key="12">
    <source>
        <dbReference type="Proteomes" id="UP000267096"/>
    </source>
</evidence>
<sequence>MHKDELRCASKEHRSHRTSCTIPPPEQPLNAASTSHHPSRFHVQKSKVDFGTIDDSIDREFECNHFLFNDYFKNDNSIDNLNDQQALFSPYDVLMRLQFPFKKNRRTHSHFLKFKNYWENYSFYAIWRKKFIEDHCCDEQDIWKEFFIASVPHLIINLFLVLYVIGGAVIFQIVDESIRQNPFHMNVVAADERRLPVGVVVGLLLTHSMIGGVLFHLWIDHMPIIPAIYFSFVSITTIGYGDITPTPSSAFQTFIIICYLSIGMVIMSTFVAALYNYLRRLHYLGRNFSGAANVEVWFGGTRMSITELLHIVADQFDVSIHYCST</sequence>
<feature type="region of interest" description="Disordered" evidence="8">
    <location>
        <begin position="1"/>
        <end position="37"/>
    </location>
</feature>
<keyword evidence="2" id="KW-0813">Transport</keyword>
<dbReference type="Gene3D" id="1.10.287.70">
    <property type="match status" value="1"/>
</dbReference>
<feature type="domain" description="Potassium channel" evidence="10">
    <location>
        <begin position="204"/>
        <end position="279"/>
    </location>
</feature>
<feature type="transmembrane region" description="Helical" evidence="9">
    <location>
        <begin position="224"/>
        <end position="241"/>
    </location>
</feature>
<dbReference type="GO" id="GO:0015271">
    <property type="term" value="F:outward rectifier potassium channel activity"/>
    <property type="evidence" value="ECO:0007669"/>
    <property type="project" value="TreeGrafter"/>
</dbReference>
<dbReference type="GO" id="GO:0030322">
    <property type="term" value="P:stabilization of membrane potential"/>
    <property type="evidence" value="ECO:0007669"/>
    <property type="project" value="TreeGrafter"/>
</dbReference>
<keyword evidence="4 9" id="KW-1133">Transmembrane helix</keyword>
<keyword evidence="3 9" id="KW-0812">Transmembrane</keyword>
<dbReference type="WBParaSite" id="ASIM_0001677201-mRNA-1">
    <property type="protein sequence ID" value="ASIM_0001677201-mRNA-1"/>
    <property type="gene ID" value="ASIM_0001677201"/>
</dbReference>
<evidence type="ECO:0000256" key="2">
    <source>
        <dbReference type="ARBA" id="ARBA00022448"/>
    </source>
</evidence>
<dbReference type="OrthoDB" id="297496at2759"/>
<dbReference type="InterPro" id="IPR013099">
    <property type="entry name" value="K_chnl_dom"/>
</dbReference>
<name>A0A0M3K731_ANISI</name>
<comment type="subcellular location">
    <subcellularLocation>
        <location evidence="1">Membrane</location>
        <topology evidence="1">Multi-pass membrane protein</topology>
    </subcellularLocation>
</comment>
<keyword evidence="5" id="KW-0406">Ion transport</keyword>
<reference evidence="13" key="1">
    <citation type="submission" date="2017-02" db="UniProtKB">
        <authorList>
            <consortium name="WormBaseParasite"/>
        </authorList>
    </citation>
    <scope>IDENTIFICATION</scope>
</reference>
<dbReference type="InterPro" id="IPR003280">
    <property type="entry name" value="2pore_dom_K_chnl"/>
</dbReference>
<dbReference type="SUPFAM" id="SSF81324">
    <property type="entry name" value="Voltage-gated potassium channels"/>
    <property type="match status" value="1"/>
</dbReference>
<evidence type="ECO:0000256" key="8">
    <source>
        <dbReference type="SAM" id="MobiDB-lite"/>
    </source>
</evidence>
<organism evidence="13">
    <name type="scientific">Anisakis simplex</name>
    <name type="common">Herring worm</name>
    <dbReference type="NCBI Taxonomy" id="6269"/>
    <lineage>
        <taxon>Eukaryota</taxon>
        <taxon>Metazoa</taxon>
        <taxon>Ecdysozoa</taxon>
        <taxon>Nematoda</taxon>
        <taxon>Chromadorea</taxon>
        <taxon>Rhabditida</taxon>
        <taxon>Spirurina</taxon>
        <taxon>Ascaridomorpha</taxon>
        <taxon>Ascaridoidea</taxon>
        <taxon>Anisakidae</taxon>
        <taxon>Anisakis</taxon>
        <taxon>Anisakis simplex complex</taxon>
    </lineage>
</organism>
<evidence type="ECO:0000259" key="10">
    <source>
        <dbReference type="Pfam" id="PF07885"/>
    </source>
</evidence>
<feature type="transmembrane region" description="Helical" evidence="9">
    <location>
        <begin position="154"/>
        <end position="174"/>
    </location>
</feature>
<dbReference type="Proteomes" id="UP000267096">
    <property type="component" value="Unassembled WGS sequence"/>
</dbReference>